<dbReference type="SUPFAM" id="SSF117856">
    <property type="entry name" value="AF0104/ALDC/Ptd012-like"/>
    <property type="match status" value="2"/>
</dbReference>
<evidence type="ECO:0000313" key="2">
    <source>
        <dbReference type="EMBL" id="RCW79139.1"/>
    </source>
</evidence>
<dbReference type="GO" id="GO:0003677">
    <property type="term" value="F:DNA binding"/>
    <property type="evidence" value="ECO:0007669"/>
    <property type="project" value="UniProtKB-KW"/>
</dbReference>
<dbReference type="InterPro" id="IPR005175">
    <property type="entry name" value="PPC_dom"/>
</dbReference>
<keyword evidence="3" id="KW-1185">Reference proteome</keyword>
<accession>A0A368YHK9</accession>
<dbReference type="AlphaFoldDB" id="A0A368YHK9"/>
<proteinExistence type="predicted"/>
<organism evidence="2 3">
    <name type="scientific">Phyllobacterium bourgognense</name>
    <dbReference type="NCBI Taxonomy" id="314236"/>
    <lineage>
        <taxon>Bacteria</taxon>
        <taxon>Pseudomonadati</taxon>
        <taxon>Pseudomonadota</taxon>
        <taxon>Alphaproteobacteria</taxon>
        <taxon>Hyphomicrobiales</taxon>
        <taxon>Phyllobacteriaceae</taxon>
        <taxon>Phyllobacterium</taxon>
    </lineage>
</organism>
<sequence length="285" mass="30944">MSERFLLQPGPPRLKRFESFEGVGRWLEFTLEPGQNINDAIARPLQASGFTAASLVLAGGAFNPFHYLMPALATDGHHAAWYSDLFSPAGETRLENGNVTFGERDGAPFIHCHAIWTEHDGKRGAGHVLPHEAIISRPIHAIAWGVENVRMVSEPDEETAFTLFHPVPSKAAITANNGPRTVIARVGPNEDLIIALEDICRKHDFAAAKLRGGLGSLIGARYADGSKVDDIATEVFVTQGFVTRQPTGTHVDIVMVDTQGNITCGELLRGENPVCITFELCLEEA</sequence>
<feature type="domain" description="PPC" evidence="1">
    <location>
        <begin position="175"/>
        <end position="285"/>
    </location>
</feature>
<dbReference type="EMBL" id="QPJM01000019">
    <property type="protein sequence ID" value="RCW79139.1"/>
    <property type="molecule type" value="Genomic_DNA"/>
</dbReference>
<reference evidence="2 3" key="1">
    <citation type="submission" date="2018-07" db="EMBL/GenBank/DDBJ databases">
        <title>Genomic Encyclopedia of Type Strains, Phase III (KMG-III): the genomes of soil and plant-associated and newly described type strains.</title>
        <authorList>
            <person name="Whitman W."/>
        </authorList>
    </citation>
    <scope>NUCLEOTIDE SEQUENCE [LARGE SCALE GENOMIC DNA]</scope>
    <source>
        <strain evidence="2 3">31-25a</strain>
    </source>
</reference>
<gene>
    <name evidence="2" type="ORF">C7476_11960</name>
</gene>
<dbReference type="Gene3D" id="3.30.1330.80">
    <property type="entry name" value="Hypothetical protein, similar to alpha- acetolactate decarboxylase, domain 2"/>
    <property type="match status" value="2"/>
</dbReference>
<feature type="domain" description="PPC" evidence="1">
    <location>
        <begin position="21"/>
        <end position="167"/>
    </location>
</feature>
<evidence type="ECO:0000313" key="3">
    <source>
        <dbReference type="Proteomes" id="UP000253324"/>
    </source>
</evidence>
<keyword evidence="2" id="KW-0238">DNA-binding</keyword>
<protein>
    <submittedName>
        <fullName evidence="2">Putative DNA-binding protein with PD1-like motif</fullName>
    </submittedName>
</protein>
<dbReference type="PROSITE" id="PS51742">
    <property type="entry name" value="PPC"/>
    <property type="match status" value="2"/>
</dbReference>
<dbReference type="Pfam" id="PF03479">
    <property type="entry name" value="PCC"/>
    <property type="match status" value="1"/>
</dbReference>
<evidence type="ECO:0000259" key="1">
    <source>
        <dbReference type="PROSITE" id="PS51742"/>
    </source>
</evidence>
<dbReference type="RefSeq" id="WP_114432252.1">
    <property type="nucleotide sequence ID" value="NZ_QPJM01000019.1"/>
</dbReference>
<dbReference type="Proteomes" id="UP000253324">
    <property type="component" value="Unassembled WGS sequence"/>
</dbReference>
<dbReference type="OrthoDB" id="8720942at2"/>
<name>A0A368YHK9_9HYPH</name>
<comment type="caution">
    <text evidence="2">The sequence shown here is derived from an EMBL/GenBank/DDBJ whole genome shotgun (WGS) entry which is preliminary data.</text>
</comment>